<organism evidence="3 4">
    <name type="scientific">Cerina litoralis</name>
    <dbReference type="NCBI Taxonomy" id="2874477"/>
    <lineage>
        <taxon>Bacteria</taxon>
        <taxon>Pseudomonadati</taxon>
        <taxon>Bacteroidota</taxon>
        <taxon>Flavobacteriia</taxon>
        <taxon>Flavobacteriales</taxon>
        <taxon>Flavobacteriaceae</taxon>
        <taxon>Cerina</taxon>
    </lineage>
</organism>
<dbReference type="Gene3D" id="2.60.120.200">
    <property type="match status" value="1"/>
</dbReference>
<dbReference type="Pfam" id="PF00722">
    <property type="entry name" value="Glyco_hydro_16"/>
    <property type="match status" value="1"/>
</dbReference>
<comment type="caution">
    <text evidence="3">The sequence shown here is derived from an EMBL/GenBank/DDBJ whole genome shotgun (WGS) entry which is preliminary data.</text>
</comment>
<dbReference type="InterPro" id="IPR000757">
    <property type="entry name" value="Beta-glucanase-like"/>
</dbReference>
<gene>
    <name evidence="3" type="ORF">K8352_01360</name>
</gene>
<proteinExistence type="inferred from homology"/>
<feature type="domain" description="GH16" evidence="2">
    <location>
        <begin position="45"/>
        <end position="296"/>
    </location>
</feature>
<keyword evidence="4" id="KW-1185">Reference proteome</keyword>
<evidence type="ECO:0000259" key="2">
    <source>
        <dbReference type="PROSITE" id="PS51762"/>
    </source>
</evidence>
<protein>
    <submittedName>
        <fullName evidence="3">Glycoside hydrolase family 16 protein</fullName>
    </submittedName>
</protein>
<dbReference type="InterPro" id="IPR013320">
    <property type="entry name" value="ConA-like_dom_sf"/>
</dbReference>
<evidence type="ECO:0000313" key="3">
    <source>
        <dbReference type="EMBL" id="MCG2459390.1"/>
    </source>
</evidence>
<dbReference type="CDD" id="cd08023">
    <property type="entry name" value="GH16_laminarinase_like"/>
    <property type="match status" value="1"/>
</dbReference>
<dbReference type="PANTHER" id="PTHR10963:SF55">
    <property type="entry name" value="GLYCOSIDE HYDROLASE FAMILY 16 PROTEIN"/>
    <property type="match status" value="1"/>
</dbReference>
<name>A0AAE3JM45_9FLAO</name>
<dbReference type="PANTHER" id="PTHR10963">
    <property type="entry name" value="GLYCOSYL HYDROLASE-RELATED"/>
    <property type="match status" value="1"/>
</dbReference>
<evidence type="ECO:0000256" key="1">
    <source>
        <dbReference type="ARBA" id="ARBA00006865"/>
    </source>
</evidence>
<dbReference type="RefSeq" id="WP_317900535.1">
    <property type="nucleotide sequence ID" value="NZ_JAIRBC010000001.1"/>
</dbReference>
<sequence length="296" mass="34600">MKIEKNSLLVLLAAMVLQMASCDKKPYVLTDGYMYIQKEDRQNDSTQWQLVWEDDFNKGSLDILTWSRIGLFESPKWKVPVEKWRGVNNCFRYISATDPRVVTFDESNIHLKGIVNPDSLTGDPRPYLTGGIYSWEKFAFQYGRIEIKAKLDQAYGMWPAIWMLSEKDKYPNQHNGEMDIMETLNHDDFAYQTTHNHYTITLKQTEPKKSTTAKIDTTGYNIYSVSWYPDKLIYALNGVKSYEYPKVPGAGTFQWPFDQPFYLIIDQQMEGDWPGKITHPHELPISMTVDWVRLYQ</sequence>
<accession>A0AAE3JM45</accession>
<dbReference type="PROSITE" id="PS51762">
    <property type="entry name" value="GH16_2"/>
    <property type="match status" value="1"/>
</dbReference>
<dbReference type="GO" id="GO:0005975">
    <property type="term" value="P:carbohydrate metabolic process"/>
    <property type="evidence" value="ECO:0007669"/>
    <property type="project" value="InterPro"/>
</dbReference>
<dbReference type="EMBL" id="JAIRBC010000001">
    <property type="protein sequence ID" value="MCG2459390.1"/>
    <property type="molecule type" value="Genomic_DNA"/>
</dbReference>
<dbReference type="SUPFAM" id="SSF49899">
    <property type="entry name" value="Concanavalin A-like lectins/glucanases"/>
    <property type="match status" value="1"/>
</dbReference>
<keyword evidence="3" id="KW-0378">Hydrolase</keyword>
<comment type="similarity">
    <text evidence="1">Belongs to the glycosyl hydrolase 16 family.</text>
</comment>
<reference evidence="3" key="1">
    <citation type="submission" date="2023-02" db="EMBL/GenBank/DDBJ databases">
        <title>Genome of Flavobacteriaceae gen. nov. sp. strain F89.</title>
        <authorList>
            <person name="Wang Y."/>
        </authorList>
    </citation>
    <scope>NUCLEOTIDE SEQUENCE</scope>
    <source>
        <strain evidence="3">F89</strain>
    </source>
</reference>
<dbReference type="AlphaFoldDB" id="A0AAE3JM45"/>
<dbReference type="Proteomes" id="UP001200642">
    <property type="component" value="Unassembled WGS sequence"/>
</dbReference>
<evidence type="ECO:0000313" key="4">
    <source>
        <dbReference type="Proteomes" id="UP001200642"/>
    </source>
</evidence>
<dbReference type="GO" id="GO:0004553">
    <property type="term" value="F:hydrolase activity, hydrolyzing O-glycosyl compounds"/>
    <property type="evidence" value="ECO:0007669"/>
    <property type="project" value="InterPro"/>
</dbReference>
<dbReference type="InterPro" id="IPR050546">
    <property type="entry name" value="Glycosyl_Hydrlase_16"/>
</dbReference>